<dbReference type="AlphaFoldDB" id="A0A8J7KD48"/>
<evidence type="ECO:0000259" key="8">
    <source>
        <dbReference type="Pfam" id="PF25967"/>
    </source>
</evidence>
<comment type="subcellular location">
    <subcellularLocation>
        <location evidence="1">Cell envelope</location>
    </subcellularLocation>
</comment>
<evidence type="ECO:0000256" key="3">
    <source>
        <dbReference type="ARBA" id="ARBA00022448"/>
    </source>
</evidence>
<dbReference type="Pfam" id="PF25917">
    <property type="entry name" value="BSH_RND"/>
    <property type="match status" value="1"/>
</dbReference>
<keyword evidence="4" id="KW-1133">Transmembrane helix</keyword>
<dbReference type="Gene3D" id="2.40.30.170">
    <property type="match status" value="1"/>
</dbReference>
<evidence type="ECO:0000256" key="2">
    <source>
        <dbReference type="ARBA" id="ARBA00009477"/>
    </source>
</evidence>
<dbReference type="Pfam" id="PF25876">
    <property type="entry name" value="HH_MFP_RND"/>
    <property type="match status" value="1"/>
</dbReference>
<keyword evidence="4" id="KW-0472">Membrane</keyword>
<dbReference type="InterPro" id="IPR058792">
    <property type="entry name" value="Beta-barrel_RND_2"/>
</dbReference>
<feature type="domain" description="Multidrug resistance protein MdtA-like barrel-sandwich hybrid" evidence="6">
    <location>
        <begin position="71"/>
        <end position="190"/>
    </location>
</feature>
<feature type="transmembrane region" description="Helical" evidence="4">
    <location>
        <begin position="6"/>
        <end position="24"/>
    </location>
</feature>
<dbReference type="GO" id="GO:1990281">
    <property type="term" value="C:efflux pump complex"/>
    <property type="evidence" value="ECO:0007669"/>
    <property type="project" value="TreeGrafter"/>
</dbReference>
<evidence type="ECO:0000313" key="9">
    <source>
        <dbReference type="EMBL" id="MBF0596911.1"/>
    </source>
</evidence>
<comment type="similarity">
    <text evidence="2">Belongs to the membrane fusion protein (MFP) (TC 8.A.1) family.</text>
</comment>
<evidence type="ECO:0000256" key="4">
    <source>
        <dbReference type="SAM" id="Phobius"/>
    </source>
</evidence>
<sequence length="354" mass="39029">MNKKRIFIIIISLAVLVGLIIYRINANQSKDEKPTKGAGPSKEISVEGKIIKKQYFSDFLTLSGSMEANEQIDLQSEVSGIIESINFDEGKYVSRGQILIRLNDVELRAQLAQAKTRNTLASENQRRAKLLLEKEAISQEEFDIATADYRTSQSQIQIIEAQLSKTVIRAPFSGKVGLRNVSKGSYITPSTIIAKLVNTDQIKVTFSIPEKYAHMVKVNNVIKFNVQGNPNDFNARVYATEPVVETATRTLLVKAITTNNSNQLIPGTFADIVFPLESTNDALLVPAEALIPIQNGKKIFVYKSGKAKEVIVEIGSRTKDDIQITSGISDGDTILTTGVMTLKNDSPVKVVLRK</sequence>
<gene>
    <name evidence="9" type="ORF">IM532_05530</name>
</gene>
<feature type="domain" description="Multidrug resistance protein MdtA-like C-terminal permuted SH3" evidence="8">
    <location>
        <begin position="281"/>
        <end position="339"/>
    </location>
</feature>
<dbReference type="Gene3D" id="2.40.420.20">
    <property type="match status" value="1"/>
</dbReference>
<dbReference type="InterPro" id="IPR058627">
    <property type="entry name" value="MdtA-like_C"/>
</dbReference>
<keyword evidence="4" id="KW-0812">Transmembrane</keyword>
<dbReference type="InterPro" id="IPR058624">
    <property type="entry name" value="MdtA-like_HH"/>
</dbReference>
<evidence type="ECO:0000256" key="1">
    <source>
        <dbReference type="ARBA" id="ARBA00004196"/>
    </source>
</evidence>
<keyword evidence="3" id="KW-0813">Transport</keyword>
<accession>A0A8J7KD48</accession>
<dbReference type="Gene3D" id="1.10.287.470">
    <property type="entry name" value="Helix hairpin bin"/>
    <property type="match status" value="1"/>
</dbReference>
<proteinExistence type="inferred from homology"/>
<dbReference type="InterPro" id="IPR006143">
    <property type="entry name" value="RND_pump_MFP"/>
</dbReference>
<dbReference type="InterPro" id="IPR058625">
    <property type="entry name" value="MdtA-like_BSH"/>
</dbReference>
<name>A0A8J7KD48_9FLAO</name>
<dbReference type="NCBIfam" id="TIGR01730">
    <property type="entry name" value="RND_mfp"/>
    <property type="match status" value="1"/>
</dbReference>
<evidence type="ECO:0000259" key="6">
    <source>
        <dbReference type="Pfam" id="PF25917"/>
    </source>
</evidence>
<reference evidence="9" key="1">
    <citation type="submission" date="2020-10" db="EMBL/GenBank/DDBJ databases">
        <authorList>
            <person name="Lu T."/>
            <person name="Wang Q."/>
            <person name="Han X."/>
        </authorList>
    </citation>
    <scope>NUCLEOTIDE SEQUENCE</scope>
    <source>
        <strain evidence="9">WQ 117</strain>
    </source>
</reference>
<dbReference type="EMBL" id="JADGIK010000003">
    <property type="protein sequence ID" value="MBF0596911.1"/>
    <property type="molecule type" value="Genomic_DNA"/>
</dbReference>
<organism evidence="9 10">
    <name type="scientific">Faecalibacter rhinopitheci</name>
    <dbReference type="NCBI Taxonomy" id="2779678"/>
    <lineage>
        <taxon>Bacteria</taxon>
        <taxon>Pseudomonadati</taxon>
        <taxon>Bacteroidota</taxon>
        <taxon>Flavobacteriia</taxon>
        <taxon>Flavobacteriales</taxon>
        <taxon>Weeksellaceae</taxon>
        <taxon>Faecalibacter</taxon>
    </lineage>
</organism>
<dbReference type="Pfam" id="PF25967">
    <property type="entry name" value="RND-MFP_C"/>
    <property type="match status" value="1"/>
</dbReference>
<dbReference type="PANTHER" id="PTHR30469:SF36">
    <property type="entry name" value="BLL3903 PROTEIN"/>
    <property type="match status" value="1"/>
</dbReference>
<evidence type="ECO:0000259" key="7">
    <source>
        <dbReference type="Pfam" id="PF25954"/>
    </source>
</evidence>
<dbReference type="GO" id="GO:0015562">
    <property type="term" value="F:efflux transmembrane transporter activity"/>
    <property type="evidence" value="ECO:0007669"/>
    <property type="project" value="TreeGrafter"/>
</dbReference>
<feature type="domain" description="CusB-like beta-barrel" evidence="7">
    <location>
        <begin position="204"/>
        <end position="273"/>
    </location>
</feature>
<dbReference type="Proteomes" id="UP000608754">
    <property type="component" value="Unassembled WGS sequence"/>
</dbReference>
<feature type="domain" description="Multidrug resistance protein MdtA-like alpha-helical hairpin" evidence="5">
    <location>
        <begin position="106"/>
        <end position="163"/>
    </location>
</feature>
<evidence type="ECO:0000259" key="5">
    <source>
        <dbReference type="Pfam" id="PF25876"/>
    </source>
</evidence>
<evidence type="ECO:0000313" key="10">
    <source>
        <dbReference type="Proteomes" id="UP000608754"/>
    </source>
</evidence>
<dbReference type="SUPFAM" id="SSF111369">
    <property type="entry name" value="HlyD-like secretion proteins"/>
    <property type="match status" value="1"/>
</dbReference>
<dbReference type="RefSeq" id="WP_194182463.1">
    <property type="nucleotide sequence ID" value="NZ_JADGIK010000003.1"/>
</dbReference>
<dbReference type="Gene3D" id="2.40.50.100">
    <property type="match status" value="1"/>
</dbReference>
<protein>
    <submittedName>
        <fullName evidence="9">Efflux RND transporter periplasmic adaptor subunit</fullName>
    </submittedName>
</protein>
<dbReference type="PANTHER" id="PTHR30469">
    <property type="entry name" value="MULTIDRUG RESISTANCE PROTEIN MDTA"/>
    <property type="match status" value="1"/>
</dbReference>
<keyword evidence="10" id="KW-1185">Reference proteome</keyword>
<comment type="caution">
    <text evidence="9">The sequence shown here is derived from an EMBL/GenBank/DDBJ whole genome shotgun (WGS) entry which is preliminary data.</text>
</comment>
<dbReference type="Pfam" id="PF25954">
    <property type="entry name" value="Beta-barrel_RND_2"/>
    <property type="match status" value="1"/>
</dbReference>